<dbReference type="KEGG" id="iod:EJO50_17000"/>
<name>A0A3S8ZWY1_9NEIS</name>
<dbReference type="EMBL" id="CP034433">
    <property type="protein sequence ID" value="AZN38010.1"/>
    <property type="molecule type" value="Genomic_DNA"/>
</dbReference>
<dbReference type="AlphaFoldDB" id="A0A3S8ZWY1"/>
<sequence length="475" mass="53112">MSTAKINRFIQIFNDAFTQLAADIPMPHIERLAILVHRAMENRTRKYHTSMHLFKLCESLDARAQLAALFHDLVYYQLDGSFPQQTHSLLGKVCHHENGGFILQEMSNDPLATMCAEIFNFEPYQALPLYGGMNEFLSAIVAVRLLKPYLPMSDLIAIAACIEATIPFRDTENKDYCQLAEKVKQQYQKRLEMQDEAATDQYVARVMQDAISLSNMDISSFAEPNPSTFLSSTWLLIEEANTPLNEVGVYTLQDYRMALLRMEKFLHGLKATVVFHQYDNNPDAKEYQRLTGAAQNNILFSRDFLAAKLTSIAVIEAIAVETGGDCPVSMFLGDIHSNNGNRPVRAEDFLPVAPGAADIRPELLQVFEQGRSEKSDLDLNASPLTAFLYRSLGHEGTLQAWRQAQRFFSGELSALGFLKSIDSKLITAMVKACMHIAISRQEDLQYLHNALSSSAPLAATIALQDISSQNSIKTA</sequence>
<dbReference type="RefSeq" id="WP_125976162.1">
    <property type="nucleotide sequence ID" value="NZ_CP034433.1"/>
</dbReference>
<evidence type="ECO:0000313" key="2">
    <source>
        <dbReference type="Proteomes" id="UP000282438"/>
    </source>
</evidence>
<gene>
    <name evidence="1" type="ORF">EJO50_17000</name>
</gene>
<keyword evidence="2" id="KW-1185">Reference proteome</keyword>
<reference evidence="1 2" key="1">
    <citation type="submission" date="2018-12" db="EMBL/GenBank/DDBJ databases">
        <title>Complete genome sequence of Iodobacter sp. H11R3.</title>
        <authorList>
            <person name="Bae J.-W."/>
        </authorList>
    </citation>
    <scope>NUCLEOTIDE SEQUENCE [LARGE SCALE GENOMIC DNA]</scope>
    <source>
        <strain evidence="1 2">H11R3</strain>
    </source>
</reference>
<accession>A0A3S8ZWY1</accession>
<evidence type="ECO:0000313" key="1">
    <source>
        <dbReference type="EMBL" id="AZN38010.1"/>
    </source>
</evidence>
<organism evidence="1 2">
    <name type="scientific">Iodobacter ciconiae</name>
    <dbReference type="NCBI Taxonomy" id="2496266"/>
    <lineage>
        <taxon>Bacteria</taxon>
        <taxon>Pseudomonadati</taxon>
        <taxon>Pseudomonadota</taxon>
        <taxon>Betaproteobacteria</taxon>
        <taxon>Neisseriales</taxon>
        <taxon>Chitinibacteraceae</taxon>
        <taxon>Iodobacter</taxon>
    </lineage>
</organism>
<dbReference type="Proteomes" id="UP000282438">
    <property type="component" value="Chromosome"/>
</dbReference>
<protein>
    <submittedName>
        <fullName evidence="1">Uncharacterized protein</fullName>
    </submittedName>
</protein>
<proteinExistence type="predicted"/>
<dbReference type="OrthoDB" id="5484018at2"/>